<reference evidence="1" key="1">
    <citation type="submission" date="2021-01" db="EMBL/GenBank/DDBJ databases">
        <authorList>
            <person name="Corre E."/>
            <person name="Pelletier E."/>
            <person name="Niang G."/>
            <person name="Scheremetjew M."/>
            <person name="Finn R."/>
            <person name="Kale V."/>
            <person name="Holt S."/>
            <person name="Cochrane G."/>
            <person name="Meng A."/>
            <person name="Brown T."/>
            <person name="Cohen L."/>
        </authorList>
    </citation>
    <scope>NUCLEOTIDE SEQUENCE</scope>
    <source>
        <strain evidence="1">SoJaBio B1-5/56/2</strain>
    </source>
</reference>
<gene>
    <name evidence="1" type="ORF">NAES01612_LOCUS13838</name>
</gene>
<protein>
    <submittedName>
        <fullName evidence="1">Uncharacterized protein</fullName>
    </submittedName>
</protein>
<proteinExistence type="predicted"/>
<dbReference type="AlphaFoldDB" id="A0A7S4L0M7"/>
<evidence type="ECO:0000313" key="1">
    <source>
        <dbReference type="EMBL" id="CAE2310945.1"/>
    </source>
</evidence>
<name>A0A7S4L0M7_9EUKA</name>
<accession>A0A7S4L0M7</accession>
<sequence length="206" mass="23299">MRAGTSYKTPGMEITENEEVKDWLFSSAAQAISQQNRELLQEREKTSKHFSHAFGECTFPTSETEVSKLFLPAVYAQKFHSSGTAIRPMKETGISNYQNVNRTWFQEPEGWSLFYFLKECGTHGANLALNGLNAKQTPSEVGTVRQSFDTILNTALIPTQMNIEGGQALLLPSNVIQRLSLQIVSPCKFIVFHFQMEKQNYQCHLI</sequence>
<dbReference type="EMBL" id="HBKR01021267">
    <property type="protein sequence ID" value="CAE2310945.1"/>
    <property type="molecule type" value="Transcribed_RNA"/>
</dbReference>
<organism evidence="1">
    <name type="scientific">Paramoeba aestuarina</name>
    <dbReference type="NCBI Taxonomy" id="180227"/>
    <lineage>
        <taxon>Eukaryota</taxon>
        <taxon>Amoebozoa</taxon>
        <taxon>Discosea</taxon>
        <taxon>Flabellinia</taxon>
        <taxon>Dactylopodida</taxon>
        <taxon>Paramoebidae</taxon>
        <taxon>Paramoeba</taxon>
    </lineage>
</organism>